<reference evidence="1" key="1">
    <citation type="journal article" date="2020" name="Stud. Mycol.">
        <title>101 Dothideomycetes genomes: a test case for predicting lifestyles and emergence of pathogens.</title>
        <authorList>
            <person name="Haridas S."/>
            <person name="Albert R."/>
            <person name="Binder M."/>
            <person name="Bloem J."/>
            <person name="Labutti K."/>
            <person name="Salamov A."/>
            <person name="Andreopoulos B."/>
            <person name="Baker S."/>
            <person name="Barry K."/>
            <person name="Bills G."/>
            <person name="Bluhm B."/>
            <person name="Cannon C."/>
            <person name="Castanera R."/>
            <person name="Culley D."/>
            <person name="Daum C."/>
            <person name="Ezra D."/>
            <person name="Gonzalez J."/>
            <person name="Henrissat B."/>
            <person name="Kuo A."/>
            <person name="Liang C."/>
            <person name="Lipzen A."/>
            <person name="Lutzoni F."/>
            <person name="Magnuson J."/>
            <person name="Mondo S."/>
            <person name="Nolan M."/>
            <person name="Ohm R."/>
            <person name="Pangilinan J."/>
            <person name="Park H.-J."/>
            <person name="Ramirez L."/>
            <person name="Alfaro M."/>
            <person name="Sun H."/>
            <person name="Tritt A."/>
            <person name="Yoshinaga Y."/>
            <person name="Zwiers L.-H."/>
            <person name="Turgeon B."/>
            <person name="Goodwin S."/>
            <person name="Spatafora J."/>
            <person name="Crous P."/>
            <person name="Grigoriev I."/>
        </authorList>
    </citation>
    <scope>NUCLEOTIDE SEQUENCE</scope>
    <source>
        <strain evidence="1">ATCC 200398</strain>
    </source>
</reference>
<accession>A0ACB6QN00</accession>
<protein>
    <submittedName>
        <fullName evidence="1">Acetyl-CoA synthetase-like protein</fullName>
    </submittedName>
</protein>
<dbReference type="Proteomes" id="UP000799755">
    <property type="component" value="Unassembled WGS sequence"/>
</dbReference>
<keyword evidence="2" id="KW-1185">Reference proteome</keyword>
<gene>
    <name evidence="1" type="ORF">BDR25DRAFT_316145</name>
</gene>
<name>A0ACB6QN00_9PLEO</name>
<comment type="caution">
    <text evidence="1">The sequence shown here is derived from an EMBL/GenBank/DDBJ whole genome shotgun (WGS) entry which is preliminary data.</text>
</comment>
<organism evidence="1 2">
    <name type="scientific">Lindgomyces ingoldianus</name>
    <dbReference type="NCBI Taxonomy" id="673940"/>
    <lineage>
        <taxon>Eukaryota</taxon>
        <taxon>Fungi</taxon>
        <taxon>Dikarya</taxon>
        <taxon>Ascomycota</taxon>
        <taxon>Pezizomycotina</taxon>
        <taxon>Dothideomycetes</taxon>
        <taxon>Pleosporomycetidae</taxon>
        <taxon>Pleosporales</taxon>
        <taxon>Lindgomycetaceae</taxon>
        <taxon>Lindgomyces</taxon>
    </lineage>
</organism>
<sequence length="3149" mass="352950">MLAEWKTLSSISLLSLLIKLINLSRRSGDYVAQFVYMLQPTADVQQFMKAWETIVKAAPILRTRIIDVPGYGLMQTMISQPAKWTRLGDTITLHTYRRADHELATGLGTPLTRYTVLRTPEDGSRYFVWTIHHALYDSWSISLILERLEGFVAPLTPPPPFQSFVKHITDIDKSAAAKYWEQQFQGLEAQVFPQLPSNTYQPLSTASIKRRLHVPHWPDTGITPSSVLRAAWSLLASKYADGTEVIFGVTVAGRQAAVTDVERMMGPTIATVPVRITLDWSQMTVEQLLRQVQAQSVGVIAYEQMGLQCIRRISPEADRACQFQTLLVVHASEEDDPRHQCTSSRWFISKRDEDGWDDTHVTVADTHALALECDLQRYGLRLRAAHDTNVIDADRVQRLAVQFEHVIQQLCASNNASKCLSRLNMLCEQDTHDIWSRNAVLPEADDSCLHDLVTKTAGNQPQAMAINAWDGDYTYEKFEELSSLLARQVDRNTIVPLHFRKSKRAPVAMLGVMKAGGASVMMDSRQPPERMRSVLDQIKPAVFITSAGDEKFVSSLSGTPTIVLNDKLMREIASSVVAAAILPQVQPSDRLYLIFTSGSTGTPKGAQISHSNVCSALRYQRQAHGYTSDARVYDFGSYAFDSVWVNFMSTFTIGGCLCIPSERERSDDLAASIKRFNPTILDVTPSAATVLDDSTIASLRTLILGGERLTSEYAERWSRLVDIRLSYGPCECTPTATIATIYPNHEGEPNIGHGTGCLTWITDTEEGKTLVPIGTIGELVLEGPLVGLGYLGDEAKTAAAFIKRPPWLSAVRQDRRGPFYRTGDLVKYNLDGTLMFIGRKDAQIKIHGQRVELAEIEGYMARHIRTRHVVQHIHDLEALLREYLPPYMVPSTWVPLKDLPLNASGKLNRHLLEDWLCHLDWHTIAKIDTMSHPPTTVEPQTHKQHILRNACGDILNSTPAKIDIQRSFVANGGDSISAMRLSSYCRTLGLTLSVSSLLKGKSLIIVADPASMDAPTPVLTHVEVLDKAFSLSPIQRWFFDQAPLEEHLNERHHYNQGFYVKMSRFVSPQRLSVAMHKIVQHHSMLRVRFTTSRGGWTQSAPRVEDAVYNFSSVDAQSLSEITSNAIELHRSLNFEHGPVLATALYHLTPENVQYLILVAHHLVVDLVSWRIIMDDLEALLSDKELIHSTPFQVWTQLQAEEVRDNLDFWNFNERTSNTTHDHIMKTFEADLATTSLLLKDSNIAFNSEPVDIILAAVWDAFFRSFPERTGLTIFNEGHGREPLTDTAIDLSRTVGWFTSLSPLHVDRSVDDSAVHTVRLVKDARRRLPTNGLAYWVSRFLNPDGIKAFESHSSPMEVQFNYLGQFQQLERADSLFTAINLDAAVPATSPHMPTSVLFDINVIIEAGVAKFCFAWNRHIDHQDSILAWIAQIVPSLQSLCYELRGRPTSRTFAFDSAVLCSHRGNILLVESESYEGALDTVKHLPRVDYTQPRPPHRITLCSISGQPHILCQIEISHAICDGASTAITIKDWVKAYSGELDVRELQDVTRDFTLDLAAHSRVESTAYWKDKLSGMEPCIFPHLRAHTPAISSQPNGVTSLEIRSETLKLVERFCKLQAVTLASFFQSAWTFVSAYVASNRICFGYLASGRQLPVKGIDQSIGAYANVMICRADLSRQHDEKGFVHYIYEQVLEDMGFQHCSVAEIQHELGLPSLFNTIMSFQKEEDCVGEQDPEHQELNFIEVDWRDPTEYDITININQSKIAVRVTAEYRLACIDSEQARRVISLLESTIISLVTETVGPSTATHRTLPELTATQSASVDDLRDVWNWNKIVPETVDKLVHHTIADVARRIPRAPAICAWDGEFTYRELEAAANKLAQHLVSLGVGPKVIVPLCFEKSKWMSVSMFAVMKAGAASLAIDCTLPRERLRSIMQQVHPLVVLVSIAQTELAKQLTDRPMPAVEMPEVKPLDQLYIVFTSGSTGVPKGVATTHSNFSSAIQHQQTSMGFKSTSWVYNFVKYAFDVTWSNFLHTMTSGGCLCIPSETEAIDNLADSFLKYRANFIDLTPSVASTIRPADLPALNHLLFSGEVLPTHIGAQWAERAIVLNTYGPAECSVKATFARISETEAQVANIGRGFGLCTWIVQPINHPKLVPVGVVGELLLEGPLIGTGYLGDVSRMQTAFLENPPWLVRGLPHDASSGAPSHPGRYGRLYKTGDLVRYESVGTMTFVGRNNAQVKINGQRVELGDVEYHVRNNIAIADMQVQVYTSILMVFVHVVNEQRADDSAIDRTGQSAMILTGLNERLAAHVPAHMIPSAYLVLKELPMTTTGKADRRRLREIGEKLTFEQIMALSSGSDGGQQPCTATERQLRNLWAQVLSIKTSDTIKVDHNFFQIGGDSIRAMKLVGLARKVGLHLSVSSIFKQPILKDMARSTGQVSGLDEDDIPPFSLLITRKDARKLLEQAAELGQVDIARIEDIFPCTPLQEGLLALTAKRAGDYTAQYIIPLQRSVDLVRFKRAWEEVLRTTPTLRSRIVDLAYQGLVQVILDHNVQWSHYFSVSEYREVDEKAEIGLGKQLVRYATISENNQSRTHCFAWTIHHALYDGSSMRLIMGRLNQAYQDTFALQPAPPFSRFVRHILNIEEGDANSFWQAQFAGLEAQVFPKLPSAMYQPRAESYVIHYIKNVTWPRSSITAATAIRSSWSILTVRLTNSSDVIFGVTMNGRQAAVYQIDEMTGPTLTTLPVRTIFDWEQSVEAYLDQVQREMTEMIPYEQTGLQNTSRINNECRQACNFQSLLLIHPFEETKDLASLLFVAHNNDDPEEVASRDFATYALTLECELEEHGLKLKFEYDDGVIGSIRVSNLADQFEHILRQLCDSSNSTKRIAEIEAVSKTELDIIWTWNAKTYAEVHDMSTRLAHHLVHLGVGCETVVPLCFEKSKWTPIAMLAVMKAGGTCVTLDPALPQDRLFKIVHQIKPSIILSSSTNRNLSSRLCEWKPVIVVNDKLQALFDKQTSKLPRIQHALASLFEQFDMLRMVVIPYKNMFLQIVLRHVSSGSTVFEIAADSLDEYTLHLKNRDLLSDLHFGDVVTKIFIVRQTRDQRYRIVVRLSHAQYDGIALEKMWTAFEDSYNSSVCVNGAIPAFPTFVTYTVY</sequence>
<proteinExistence type="predicted"/>
<dbReference type="EMBL" id="MU003516">
    <property type="protein sequence ID" value="KAF2468358.1"/>
    <property type="molecule type" value="Genomic_DNA"/>
</dbReference>
<evidence type="ECO:0000313" key="2">
    <source>
        <dbReference type="Proteomes" id="UP000799755"/>
    </source>
</evidence>
<evidence type="ECO:0000313" key="1">
    <source>
        <dbReference type="EMBL" id="KAF2468358.1"/>
    </source>
</evidence>